<accession>B6UC55</accession>
<organism evidence="1">
    <name type="scientific">Zea mays</name>
    <name type="common">Maize</name>
    <dbReference type="NCBI Taxonomy" id="4577"/>
    <lineage>
        <taxon>Eukaryota</taxon>
        <taxon>Viridiplantae</taxon>
        <taxon>Streptophyta</taxon>
        <taxon>Embryophyta</taxon>
        <taxon>Tracheophyta</taxon>
        <taxon>Spermatophyta</taxon>
        <taxon>Magnoliopsida</taxon>
        <taxon>Liliopsida</taxon>
        <taxon>Poales</taxon>
        <taxon>Poaceae</taxon>
        <taxon>PACMAD clade</taxon>
        <taxon>Panicoideae</taxon>
        <taxon>Andropogonodae</taxon>
        <taxon>Andropogoneae</taxon>
        <taxon>Tripsacinae</taxon>
        <taxon>Zea</taxon>
    </lineage>
</organism>
<protein>
    <submittedName>
        <fullName evidence="1">Uncharacterized protein</fullName>
    </submittedName>
</protein>
<sequence>MRIVSPFSSSSMNGFWRISVSVVKVLDTHNTTLVQVTSLDG</sequence>
<reference evidence="1" key="1">
    <citation type="journal article" date="2009" name="Plant Mol. Biol.">
        <title>Insights into corn genes derived from large-scale cDNA sequencing.</title>
        <authorList>
            <person name="Alexandrov N.N."/>
            <person name="Brover V.V."/>
            <person name="Freidin S."/>
            <person name="Troukhan M.E."/>
            <person name="Tatarinova T.V."/>
            <person name="Zhang H."/>
            <person name="Swaller T.J."/>
            <person name="Lu Y.P."/>
            <person name="Bouck J."/>
            <person name="Flavell R.B."/>
            <person name="Feldmann K.A."/>
        </authorList>
    </citation>
    <scope>NUCLEOTIDE SEQUENCE</scope>
</reference>
<dbReference type="AlphaFoldDB" id="B6UC55"/>
<dbReference type="EMBL" id="EU974820">
    <property type="protein sequence ID" value="ACG46938.1"/>
    <property type="molecule type" value="mRNA"/>
</dbReference>
<evidence type="ECO:0000313" key="1">
    <source>
        <dbReference type="EMBL" id="ACG46938.1"/>
    </source>
</evidence>
<proteinExistence type="evidence at transcript level"/>
<name>B6UC55_MAIZE</name>